<feature type="chain" id="PRO_5044020997" evidence="1">
    <location>
        <begin position="30"/>
        <end position="69"/>
    </location>
</feature>
<protein>
    <submittedName>
        <fullName evidence="2">Uncharacterized protein</fullName>
    </submittedName>
</protein>
<comment type="caution">
    <text evidence="2">The sequence shown here is derived from an EMBL/GenBank/DDBJ whole genome shotgun (WGS) entry which is preliminary data.</text>
</comment>
<name>A0AAU9NLR6_9ASTR</name>
<evidence type="ECO:0000313" key="3">
    <source>
        <dbReference type="Proteomes" id="UP001157418"/>
    </source>
</evidence>
<organism evidence="2 3">
    <name type="scientific">Lactuca virosa</name>
    <dbReference type="NCBI Taxonomy" id="75947"/>
    <lineage>
        <taxon>Eukaryota</taxon>
        <taxon>Viridiplantae</taxon>
        <taxon>Streptophyta</taxon>
        <taxon>Embryophyta</taxon>
        <taxon>Tracheophyta</taxon>
        <taxon>Spermatophyta</taxon>
        <taxon>Magnoliopsida</taxon>
        <taxon>eudicotyledons</taxon>
        <taxon>Gunneridae</taxon>
        <taxon>Pentapetalae</taxon>
        <taxon>asterids</taxon>
        <taxon>campanulids</taxon>
        <taxon>Asterales</taxon>
        <taxon>Asteraceae</taxon>
        <taxon>Cichorioideae</taxon>
        <taxon>Cichorieae</taxon>
        <taxon>Lactucinae</taxon>
        <taxon>Lactuca</taxon>
    </lineage>
</organism>
<gene>
    <name evidence="2" type="ORF">LVIROSA_LOCUS25014</name>
</gene>
<feature type="signal peptide" evidence="1">
    <location>
        <begin position="1"/>
        <end position="29"/>
    </location>
</feature>
<evidence type="ECO:0000313" key="2">
    <source>
        <dbReference type="EMBL" id="CAH1438777.1"/>
    </source>
</evidence>
<keyword evidence="3" id="KW-1185">Reference proteome</keyword>
<reference evidence="2 3" key="1">
    <citation type="submission" date="2022-01" db="EMBL/GenBank/DDBJ databases">
        <authorList>
            <person name="Xiong W."/>
            <person name="Schranz E."/>
        </authorList>
    </citation>
    <scope>NUCLEOTIDE SEQUENCE [LARGE SCALE GENOMIC DNA]</scope>
</reference>
<proteinExistence type="predicted"/>
<accession>A0AAU9NLR6</accession>
<dbReference type="EMBL" id="CAKMRJ010004445">
    <property type="protein sequence ID" value="CAH1438777.1"/>
    <property type="molecule type" value="Genomic_DNA"/>
</dbReference>
<sequence length="69" mass="7864">MDHLLVVLTSTNRLLLLPFVSRFLLSVECYCCIYSKLEEKIPTASLNLFVSRHSCTSLLVWFGLIETSV</sequence>
<dbReference type="AlphaFoldDB" id="A0AAU9NLR6"/>
<evidence type="ECO:0000256" key="1">
    <source>
        <dbReference type="SAM" id="SignalP"/>
    </source>
</evidence>
<keyword evidence="1" id="KW-0732">Signal</keyword>
<dbReference type="Proteomes" id="UP001157418">
    <property type="component" value="Unassembled WGS sequence"/>
</dbReference>